<keyword evidence="2" id="KW-0732">Signal</keyword>
<gene>
    <name evidence="4" type="ORF">CA13_41580</name>
</gene>
<dbReference type="AlphaFoldDB" id="A0A5C5Z658"/>
<comment type="caution">
    <text evidence="4">The sequence shown here is derived from an EMBL/GenBank/DDBJ whole genome shotgun (WGS) entry which is preliminary data.</text>
</comment>
<reference evidence="4 5" key="1">
    <citation type="submission" date="2019-02" db="EMBL/GenBank/DDBJ databases">
        <title>Deep-cultivation of Planctomycetes and their phenomic and genomic characterization uncovers novel biology.</title>
        <authorList>
            <person name="Wiegand S."/>
            <person name="Jogler M."/>
            <person name="Boedeker C."/>
            <person name="Pinto D."/>
            <person name="Vollmers J."/>
            <person name="Rivas-Marin E."/>
            <person name="Kohn T."/>
            <person name="Peeters S.H."/>
            <person name="Heuer A."/>
            <person name="Rast P."/>
            <person name="Oberbeckmann S."/>
            <person name="Bunk B."/>
            <person name="Jeske O."/>
            <person name="Meyerdierks A."/>
            <person name="Storesund J.E."/>
            <person name="Kallscheuer N."/>
            <person name="Luecker S."/>
            <person name="Lage O.M."/>
            <person name="Pohl T."/>
            <person name="Merkel B.J."/>
            <person name="Hornburger P."/>
            <person name="Mueller R.-W."/>
            <person name="Bruemmer F."/>
            <person name="Labrenz M."/>
            <person name="Spormann A.M."/>
            <person name="Op Den Camp H."/>
            <person name="Overmann J."/>
            <person name="Amann R."/>
            <person name="Jetten M.S.M."/>
            <person name="Mascher T."/>
            <person name="Medema M.H."/>
            <person name="Devos D.P."/>
            <person name="Kaster A.-K."/>
            <person name="Ovreas L."/>
            <person name="Rohde M."/>
            <person name="Galperin M.Y."/>
            <person name="Jogler C."/>
        </authorList>
    </citation>
    <scope>NUCLEOTIDE SEQUENCE [LARGE SCALE GENOMIC DNA]</scope>
    <source>
        <strain evidence="4 5">CA13</strain>
    </source>
</reference>
<dbReference type="InterPro" id="IPR018637">
    <property type="entry name" value="DUF2059"/>
</dbReference>
<proteinExistence type="predicted"/>
<name>A0A5C5Z658_9BACT</name>
<organism evidence="4 5">
    <name type="scientific">Novipirellula herctigrandis</name>
    <dbReference type="NCBI Taxonomy" id="2527986"/>
    <lineage>
        <taxon>Bacteria</taxon>
        <taxon>Pseudomonadati</taxon>
        <taxon>Planctomycetota</taxon>
        <taxon>Planctomycetia</taxon>
        <taxon>Pirellulales</taxon>
        <taxon>Pirellulaceae</taxon>
        <taxon>Novipirellula</taxon>
    </lineage>
</organism>
<dbReference type="Pfam" id="PF09832">
    <property type="entry name" value="DUF2059"/>
    <property type="match status" value="1"/>
</dbReference>
<evidence type="ECO:0000256" key="2">
    <source>
        <dbReference type="SAM" id="SignalP"/>
    </source>
</evidence>
<feature type="chain" id="PRO_5022822076" description="DUF2059 domain-containing protein" evidence="2">
    <location>
        <begin position="22"/>
        <end position="192"/>
    </location>
</feature>
<dbReference type="RefSeq" id="WP_146399356.1">
    <property type="nucleotide sequence ID" value="NZ_SJPJ01000001.1"/>
</dbReference>
<evidence type="ECO:0000313" key="4">
    <source>
        <dbReference type="EMBL" id="TWT82695.1"/>
    </source>
</evidence>
<keyword evidence="5" id="KW-1185">Reference proteome</keyword>
<feature type="domain" description="DUF2059" evidence="3">
    <location>
        <begin position="106"/>
        <end position="163"/>
    </location>
</feature>
<accession>A0A5C5Z658</accession>
<evidence type="ECO:0000259" key="3">
    <source>
        <dbReference type="Pfam" id="PF09832"/>
    </source>
</evidence>
<evidence type="ECO:0000256" key="1">
    <source>
        <dbReference type="SAM" id="MobiDB-lite"/>
    </source>
</evidence>
<evidence type="ECO:0000313" key="5">
    <source>
        <dbReference type="Proteomes" id="UP000315010"/>
    </source>
</evidence>
<dbReference type="Proteomes" id="UP000315010">
    <property type="component" value="Unassembled WGS sequence"/>
</dbReference>
<protein>
    <recommendedName>
        <fullName evidence="3">DUF2059 domain-containing protein</fullName>
    </recommendedName>
</protein>
<feature type="region of interest" description="Disordered" evidence="1">
    <location>
        <begin position="25"/>
        <end position="49"/>
    </location>
</feature>
<sequence length="192" mass="21064" precursor="true">MKARFLFVLSAAIALGLSAHAQDAAPTTQPPAAADTPAAVDATDAPAVEKDSHTLAAETLLETMNMKEVTKRNVDDMLAMQIQQQPQLGMFKDVMQGFLRKHLSYESLKDDMVKMYKEEFTENELGQLSDFYQTPVGKKAIERLPTLTAKGAQLGMLRVQQNMGELQELIMKRTMELQGGAGPQSLPTIAPQ</sequence>
<dbReference type="OrthoDB" id="490569at2"/>
<dbReference type="EMBL" id="SJPJ01000001">
    <property type="protein sequence ID" value="TWT82695.1"/>
    <property type="molecule type" value="Genomic_DNA"/>
</dbReference>
<feature type="signal peptide" evidence="2">
    <location>
        <begin position="1"/>
        <end position="21"/>
    </location>
</feature>
<feature type="compositionally biased region" description="Low complexity" evidence="1">
    <location>
        <begin position="25"/>
        <end position="46"/>
    </location>
</feature>